<evidence type="ECO:0000313" key="13">
    <source>
        <dbReference type="Proteomes" id="UP000008461"/>
    </source>
</evidence>
<dbReference type="PANTHER" id="PTHR11101">
    <property type="entry name" value="PHOSPHATE TRANSPORTER"/>
    <property type="match status" value="1"/>
</dbReference>
<evidence type="ECO:0000256" key="2">
    <source>
        <dbReference type="ARBA" id="ARBA00005342"/>
    </source>
</evidence>
<dbReference type="GO" id="GO:0005886">
    <property type="term" value="C:plasma membrane"/>
    <property type="evidence" value="ECO:0007669"/>
    <property type="project" value="UniProtKB-SubCell"/>
</dbReference>
<evidence type="ECO:0000256" key="4">
    <source>
        <dbReference type="ARBA" id="ARBA00022475"/>
    </source>
</evidence>
<evidence type="ECO:0000256" key="10">
    <source>
        <dbReference type="ARBA" id="ARBA00047348"/>
    </source>
</evidence>
<dbReference type="PANTHER" id="PTHR11101:SF65">
    <property type="entry name" value="LOW-AFFINITY INORGANIC PHOSPHATE TRANSPORTER PITA-RELATED"/>
    <property type="match status" value="1"/>
</dbReference>
<evidence type="ECO:0000256" key="7">
    <source>
        <dbReference type="ARBA" id="ARBA00022847"/>
    </source>
</evidence>
<keyword evidence="9 11" id="KW-0472">Membrane</keyword>
<dbReference type="GO" id="GO:0015293">
    <property type="term" value="F:symporter activity"/>
    <property type="evidence" value="ECO:0007669"/>
    <property type="project" value="UniProtKB-KW"/>
</dbReference>
<dbReference type="RefSeq" id="WP_013764877.1">
    <property type="nucleotide sequence ID" value="NC_015510.1"/>
</dbReference>
<dbReference type="OrthoDB" id="9779554at2"/>
<feature type="transmembrane region" description="Helical" evidence="11">
    <location>
        <begin position="153"/>
        <end position="175"/>
    </location>
</feature>
<proteinExistence type="inferred from homology"/>
<dbReference type="eggNOG" id="COG0306">
    <property type="taxonomic scope" value="Bacteria"/>
</dbReference>
<protein>
    <recommendedName>
        <fullName evidence="11">Phosphate transporter</fullName>
    </recommendedName>
</protein>
<feature type="transmembrane region" description="Helical" evidence="11">
    <location>
        <begin position="97"/>
        <end position="117"/>
    </location>
</feature>
<evidence type="ECO:0000256" key="3">
    <source>
        <dbReference type="ARBA" id="ARBA00022448"/>
    </source>
</evidence>
<name>F4KXF7_HALH1</name>
<evidence type="ECO:0000256" key="9">
    <source>
        <dbReference type="ARBA" id="ARBA00023136"/>
    </source>
</evidence>
<keyword evidence="4" id="KW-1003">Cell membrane</keyword>
<keyword evidence="13" id="KW-1185">Reference proteome</keyword>
<feature type="transmembrane region" description="Helical" evidence="11">
    <location>
        <begin position="343"/>
        <end position="360"/>
    </location>
</feature>
<comment type="subcellular location">
    <subcellularLocation>
        <location evidence="1">Cell membrane</location>
        <topology evidence="1">Multi-pass membrane protein</topology>
    </subcellularLocation>
    <subcellularLocation>
        <location evidence="11">Membrane</location>
        <topology evidence="11">Multi-pass membrane protein</topology>
    </subcellularLocation>
</comment>
<comment type="similarity">
    <text evidence="2">Belongs to the inorganic phosphate transporter (PiT) (TC 2.A.20) family. Pit subfamily.</text>
</comment>
<feature type="transmembrane region" description="Helical" evidence="11">
    <location>
        <begin position="221"/>
        <end position="239"/>
    </location>
</feature>
<dbReference type="Pfam" id="PF01384">
    <property type="entry name" value="PHO4"/>
    <property type="match status" value="1"/>
</dbReference>
<dbReference type="EMBL" id="CP002691">
    <property type="protein sequence ID" value="AEE50328.1"/>
    <property type="molecule type" value="Genomic_DNA"/>
</dbReference>
<keyword evidence="8 11" id="KW-1133">Transmembrane helix</keyword>
<evidence type="ECO:0000256" key="6">
    <source>
        <dbReference type="ARBA" id="ARBA00022692"/>
    </source>
</evidence>
<evidence type="ECO:0000256" key="8">
    <source>
        <dbReference type="ARBA" id="ARBA00022989"/>
    </source>
</evidence>
<evidence type="ECO:0000256" key="5">
    <source>
        <dbReference type="ARBA" id="ARBA00022592"/>
    </source>
</evidence>
<accession>F4KXF7</accession>
<dbReference type="STRING" id="760192.Halhy_2454"/>
<dbReference type="AlphaFoldDB" id="F4KXF7"/>
<feature type="transmembrane region" description="Helical" evidence="11">
    <location>
        <begin position="54"/>
        <end position="77"/>
    </location>
</feature>
<dbReference type="InterPro" id="IPR001204">
    <property type="entry name" value="Phos_transporter"/>
</dbReference>
<dbReference type="HOGENOM" id="CLU_015355_4_0_10"/>
<keyword evidence="5 11" id="KW-0592">Phosphate transport</keyword>
<gene>
    <name evidence="12" type="ordered locus">Halhy_2454</name>
</gene>
<keyword evidence="3 11" id="KW-0813">Transport</keyword>
<dbReference type="GO" id="GO:0005315">
    <property type="term" value="F:phosphate transmembrane transporter activity"/>
    <property type="evidence" value="ECO:0007669"/>
    <property type="project" value="InterPro"/>
</dbReference>
<feature type="transmembrane region" description="Helical" evidence="11">
    <location>
        <begin position="196"/>
        <end position="215"/>
    </location>
</feature>
<dbReference type="KEGG" id="hhy:Halhy_2454"/>
<keyword evidence="7" id="KW-0769">Symport</keyword>
<comment type="catalytic activity">
    <reaction evidence="10">
        <text>phosphate(in) + H(+)(in) = phosphate(out) + H(+)(out)</text>
        <dbReference type="Rhea" id="RHEA:29939"/>
        <dbReference type="ChEBI" id="CHEBI:15378"/>
        <dbReference type="ChEBI" id="CHEBI:43474"/>
    </reaction>
</comment>
<feature type="transmembrane region" description="Helical" evidence="11">
    <location>
        <begin position="430"/>
        <end position="455"/>
    </location>
</feature>
<evidence type="ECO:0000256" key="1">
    <source>
        <dbReference type="ARBA" id="ARBA00004651"/>
    </source>
</evidence>
<sequence length="460" mass="50152">MNAFDLSALSSGGAVMLILFLIAVLAFEFVNGFHDTANAVATVIYTHSLRPTVAVVWSGIWNFLGVITGGVGVAMGIVKLLPVNDMMIMPFFESASIIAAVLLAAIIWNLGTWYYGIPSSSSHTMIGALLGVGIGFYWIHGGDGVNWGKAQEIALALLFSPFFGCFAALFLMWFLSKIIKNKEIFHEPERGKAPPTWIRAILITTCTLVSFFHGSNDGQKGVGLFMIVLMIFLPAQFALHKSFDAEAILTVVNKIEQKTSTAMDNSPRRNEAAQEVMEAAGELRVLLAQTTPDRPAVRKELQKLNKNLKEATNVRSFYNPKDKAEFKMVADQLATTYEYAPRWVIFFISLALGIGTMIGWKRIVVTIGEKIGKTHLTYAQGATAELVASATIAMSTVFHAPVSTTHVLSSAVAGTMIAKNGRKNLQKSTLITILSAWILTLPVTIIMSCGLYLLFRTIFG</sequence>
<evidence type="ECO:0000313" key="12">
    <source>
        <dbReference type="EMBL" id="AEE50328.1"/>
    </source>
</evidence>
<feature type="transmembrane region" description="Helical" evidence="11">
    <location>
        <begin position="124"/>
        <end position="141"/>
    </location>
</feature>
<feature type="transmembrane region" description="Helical" evidence="11">
    <location>
        <begin position="12"/>
        <end position="33"/>
    </location>
</feature>
<keyword evidence="6 11" id="KW-0812">Transmembrane</keyword>
<dbReference type="Proteomes" id="UP000008461">
    <property type="component" value="Chromosome"/>
</dbReference>
<reference evidence="12 13" key="1">
    <citation type="journal article" date="2011" name="Stand. Genomic Sci.">
        <title>Complete genome sequence of Haliscomenobacter hydrossis type strain (O).</title>
        <authorList>
            <consortium name="US DOE Joint Genome Institute (JGI-PGF)"/>
            <person name="Daligault H."/>
            <person name="Lapidus A."/>
            <person name="Zeytun A."/>
            <person name="Nolan M."/>
            <person name="Lucas S."/>
            <person name="Del Rio T.G."/>
            <person name="Tice H."/>
            <person name="Cheng J.F."/>
            <person name="Tapia R."/>
            <person name="Han C."/>
            <person name="Goodwin L."/>
            <person name="Pitluck S."/>
            <person name="Liolios K."/>
            <person name="Pagani I."/>
            <person name="Ivanova N."/>
            <person name="Huntemann M."/>
            <person name="Mavromatis K."/>
            <person name="Mikhailova N."/>
            <person name="Pati A."/>
            <person name="Chen A."/>
            <person name="Palaniappan K."/>
            <person name="Land M."/>
            <person name="Hauser L."/>
            <person name="Brambilla E.M."/>
            <person name="Rohde M."/>
            <person name="Verbarg S."/>
            <person name="Goker M."/>
            <person name="Bristow J."/>
            <person name="Eisen J.A."/>
            <person name="Markowitz V."/>
            <person name="Hugenholtz P."/>
            <person name="Kyrpides N.C."/>
            <person name="Klenk H.P."/>
            <person name="Woyke T."/>
        </authorList>
    </citation>
    <scope>NUCLEOTIDE SEQUENCE [LARGE SCALE GENOMIC DNA]</scope>
    <source>
        <strain evidence="13">ATCC 27775 / DSM 1100 / LMG 10767 / O</strain>
    </source>
</reference>
<reference key="2">
    <citation type="submission" date="2011-04" db="EMBL/GenBank/DDBJ databases">
        <title>Complete sequence of chromosome of Haliscomenobacter hydrossis DSM 1100.</title>
        <authorList>
            <consortium name="US DOE Joint Genome Institute (JGI-PGF)"/>
            <person name="Lucas S."/>
            <person name="Han J."/>
            <person name="Lapidus A."/>
            <person name="Bruce D."/>
            <person name="Goodwin L."/>
            <person name="Pitluck S."/>
            <person name="Peters L."/>
            <person name="Kyrpides N."/>
            <person name="Mavromatis K."/>
            <person name="Ivanova N."/>
            <person name="Ovchinnikova G."/>
            <person name="Pagani I."/>
            <person name="Daligault H."/>
            <person name="Detter J.C."/>
            <person name="Han C."/>
            <person name="Land M."/>
            <person name="Hauser L."/>
            <person name="Markowitz V."/>
            <person name="Cheng J.-F."/>
            <person name="Hugenholtz P."/>
            <person name="Woyke T."/>
            <person name="Wu D."/>
            <person name="Verbarg S."/>
            <person name="Frueling A."/>
            <person name="Brambilla E."/>
            <person name="Klenk H.-P."/>
            <person name="Eisen J.A."/>
        </authorList>
    </citation>
    <scope>NUCLEOTIDE SEQUENCE</scope>
    <source>
        <strain>DSM 1100</strain>
    </source>
</reference>
<evidence type="ECO:0000256" key="11">
    <source>
        <dbReference type="RuleBase" id="RU363058"/>
    </source>
</evidence>
<organism evidence="12 13">
    <name type="scientific">Haliscomenobacter hydrossis (strain ATCC 27775 / DSM 1100 / LMG 10767 / O)</name>
    <dbReference type="NCBI Taxonomy" id="760192"/>
    <lineage>
        <taxon>Bacteria</taxon>
        <taxon>Pseudomonadati</taxon>
        <taxon>Bacteroidota</taxon>
        <taxon>Saprospiria</taxon>
        <taxon>Saprospirales</taxon>
        <taxon>Haliscomenobacteraceae</taxon>
        <taxon>Haliscomenobacter</taxon>
    </lineage>
</organism>
<dbReference type="GO" id="GO:0035435">
    <property type="term" value="P:phosphate ion transmembrane transport"/>
    <property type="evidence" value="ECO:0007669"/>
    <property type="project" value="TreeGrafter"/>
</dbReference>